<accession>A0A397I8S9</accession>
<dbReference type="Pfam" id="PF13520">
    <property type="entry name" value="AA_permease_2"/>
    <property type="match status" value="2"/>
</dbReference>
<evidence type="ECO:0000256" key="1">
    <source>
        <dbReference type="ARBA" id="ARBA00004141"/>
    </source>
</evidence>
<feature type="transmembrane region" description="Helical" evidence="5">
    <location>
        <begin position="192"/>
        <end position="212"/>
    </location>
</feature>
<evidence type="ECO:0000313" key="7">
    <source>
        <dbReference type="Proteomes" id="UP000266861"/>
    </source>
</evidence>
<comment type="subcellular location">
    <subcellularLocation>
        <location evidence="1">Membrane</location>
        <topology evidence="1">Multi-pass membrane protein</topology>
    </subcellularLocation>
</comment>
<evidence type="ECO:0000313" key="6">
    <source>
        <dbReference type="EMBL" id="RHZ71442.1"/>
    </source>
</evidence>
<keyword evidence="2 5" id="KW-0812">Transmembrane</keyword>
<comment type="caution">
    <text evidence="6">The sequence shown here is derived from an EMBL/GenBank/DDBJ whole genome shotgun (WGS) entry which is preliminary data.</text>
</comment>
<gene>
    <name evidence="6" type="ORF">Glove_258g49</name>
</gene>
<reference evidence="6 7" key="1">
    <citation type="submission" date="2018-08" db="EMBL/GenBank/DDBJ databases">
        <title>Genome and evolution of the arbuscular mycorrhizal fungus Diversispora epigaea (formerly Glomus versiforme) and its bacterial endosymbionts.</title>
        <authorList>
            <person name="Sun X."/>
            <person name="Fei Z."/>
            <person name="Harrison M."/>
        </authorList>
    </citation>
    <scope>NUCLEOTIDE SEQUENCE [LARGE SCALE GENOMIC DNA]</scope>
    <source>
        <strain evidence="6 7">IT104</strain>
    </source>
</reference>
<dbReference type="InterPro" id="IPR002293">
    <property type="entry name" value="AA/rel_permease1"/>
</dbReference>
<dbReference type="OrthoDB" id="10062876at2759"/>
<feature type="transmembrane region" description="Helical" evidence="5">
    <location>
        <begin position="625"/>
        <end position="646"/>
    </location>
</feature>
<evidence type="ECO:0000256" key="2">
    <source>
        <dbReference type="ARBA" id="ARBA00022692"/>
    </source>
</evidence>
<keyword evidence="3 5" id="KW-1133">Transmembrane helix</keyword>
<dbReference type="Proteomes" id="UP000266861">
    <property type="component" value="Unassembled WGS sequence"/>
</dbReference>
<feature type="transmembrane region" description="Helical" evidence="5">
    <location>
        <begin position="404"/>
        <end position="422"/>
    </location>
</feature>
<organism evidence="6 7">
    <name type="scientific">Diversispora epigaea</name>
    <dbReference type="NCBI Taxonomy" id="1348612"/>
    <lineage>
        <taxon>Eukaryota</taxon>
        <taxon>Fungi</taxon>
        <taxon>Fungi incertae sedis</taxon>
        <taxon>Mucoromycota</taxon>
        <taxon>Glomeromycotina</taxon>
        <taxon>Glomeromycetes</taxon>
        <taxon>Diversisporales</taxon>
        <taxon>Diversisporaceae</taxon>
        <taxon>Diversispora</taxon>
    </lineage>
</organism>
<feature type="transmembrane region" description="Helical" evidence="5">
    <location>
        <begin position="685"/>
        <end position="708"/>
    </location>
</feature>
<feature type="transmembrane region" description="Helical" evidence="5">
    <location>
        <begin position="720"/>
        <end position="738"/>
    </location>
</feature>
<feature type="transmembrane region" description="Helical" evidence="5">
    <location>
        <begin position="92"/>
        <end position="114"/>
    </location>
</feature>
<dbReference type="GO" id="GO:0015179">
    <property type="term" value="F:L-amino acid transmembrane transporter activity"/>
    <property type="evidence" value="ECO:0007669"/>
    <property type="project" value="TreeGrafter"/>
</dbReference>
<dbReference type="Gene3D" id="1.20.1740.10">
    <property type="entry name" value="Amino acid/polyamine transporter I"/>
    <property type="match status" value="3"/>
</dbReference>
<feature type="transmembrane region" description="Helical" evidence="5">
    <location>
        <begin position="478"/>
        <end position="504"/>
    </location>
</feature>
<feature type="transmembrane region" description="Helical" evidence="5">
    <location>
        <begin position="434"/>
        <end position="458"/>
    </location>
</feature>
<dbReference type="PANTHER" id="PTHR11785">
    <property type="entry name" value="AMINO ACID TRANSPORTER"/>
    <property type="match status" value="1"/>
</dbReference>
<dbReference type="STRING" id="1348612.A0A397I8S9"/>
<dbReference type="AlphaFoldDB" id="A0A397I8S9"/>
<evidence type="ECO:0000256" key="5">
    <source>
        <dbReference type="SAM" id="Phobius"/>
    </source>
</evidence>
<dbReference type="EMBL" id="PQFF01000236">
    <property type="protein sequence ID" value="RHZ71442.1"/>
    <property type="molecule type" value="Genomic_DNA"/>
</dbReference>
<dbReference type="InterPro" id="IPR050598">
    <property type="entry name" value="AminoAcid_Transporter"/>
</dbReference>
<dbReference type="PANTHER" id="PTHR11785:SF353">
    <property type="entry name" value="METHIONINE TRANSPORTER (EUROFUNG)"/>
    <property type="match status" value="1"/>
</dbReference>
<sequence length="851" mass="94291">MNINDDQRARIIGTFAGFAGNANNMIGSGIYSAPGIVLQKVGSPVIAVMLWIVGGIANLFGSLSYVELGAMIREGGGEIAYLRDAFPTPYRLMSYLFSFSYIILVRPVSIAAVLQAVSNYLLFTFIEHPVKCDDELLGDICCERWTIFDRYLHPKEWSNEFWLSKAIGLSSLAVVTAYHMSSNVWTVKINQTFAIIKISTLVVIIIIGFANFKSKLGTDETRIIGTFAGFAGNANNMIGSGIYSAPGIVLQKVGSPVIAVMLWIVGGIANLFGSLSYVELGAMIREGGGEIAYLRDAFPTPYRLMSYLFSFSYIILVRPVSIAAVLQAVSNYLLFTFIEHPVKCDDELLGDICCERWTIFDRYLHPKEWSNEFWLSKAIGLSSLAVVTAYHMSSNVWTVKINQTFAIIKISTLVVIIIIGFANFKSKLGTDESIWSLGFDKTTPLTFASALIPIYFAYNGWNNLNFCLNEFENPEERLIYSNGISVALVGLLYTLTNVALFSVVKKSDAIRAGKDFNEVLAGYFAKEIANDKLARVFSFLAVVSAFGAVSSMVWSGSRIIVAASVLNYVPFFSNIFNNWDRFNTPFYALLAQSLWCSILFILLGGAITSDAYLTLVEFSEYLEVLFYFITGISLLVLRYTVVSAFGAVSSMVWSGSRIIVAASVLNYVPFFSNIFNNWDRFNTPFYALLAQSLWCSILFILLGGAITSDAYLTLVEFSEYLEVLFYFITGISLLVLRYSMPGKTRPYRVWLIVPIIFVLVSLFILVGSGIHFDSAFGDQEKSICTHPSPILMHEYWKIVAAFSSLLLGVKSLRPPSLPHPSPPPPLQIIGIGKEINADLNNPLPPIPISEE</sequence>
<keyword evidence="7" id="KW-1185">Reference proteome</keyword>
<evidence type="ECO:0000256" key="3">
    <source>
        <dbReference type="ARBA" id="ARBA00022989"/>
    </source>
</evidence>
<dbReference type="GO" id="GO:0016020">
    <property type="term" value="C:membrane"/>
    <property type="evidence" value="ECO:0007669"/>
    <property type="project" value="UniProtKB-SubCell"/>
</dbReference>
<feature type="transmembrane region" description="Helical" evidence="5">
    <location>
        <begin position="536"/>
        <end position="566"/>
    </location>
</feature>
<name>A0A397I8S9_9GLOM</name>
<feature type="transmembrane region" description="Helical" evidence="5">
    <location>
        <begin position="45"/>
        <end position="66"/>
    </location>
</feature>
<evidence type="ECO:0000256" key="4">
    <source>
        <dbReference type="ARBA" id="ARBA00023136"/>
    </source>
</evidence>
<keyword evidence="4 5" id="KW-0472">Membrane</keyword>
<feature type="transmembrane region" description="Helical" evidence="5">
    <location>
        <begin position="304"/>
        <end position="326"/>
    </location>
</feature>
<feature type="transmembrane region" description="Helical" evidence="5">
    <location>
        <begin position="12"/>
        <end position="33"/>
    </location>
</feature>
<feature type="transmembrane region" description="Helical" evidence="5">
    <location>
        <begin position="586"/>
        <end position="613"/>
    </location>
</feature>
<feature type="transmembrane region" description="Helical" evidence="5">
    <location>
        <begin position="224"/>
        <end position="245"/>
    </location>
</feature>
<proteinExistence type="predicted"/>
<feature type="transmembrane region" description="Helical" evidence="5">
    <location>
        <begin position="257"/>
        <end position="278"/>
    </location>
</feature>
<protein>
    <submittedName>
        <fullName evidence="6">Uncharacterized protein</fullName>
    </submittedName>
</protein>
<feature type="transmembrane region" description="Helical" evidence="5">
    <location>
        <begin position="750"/>
        <end position="772"/>
    </location>
</feature>